<protein>
    <submittedName>
        <fullName evidence="2">Uncharacterized protein</fullName>
    </submittedName>
</protein>
<evidence type="ECO:0000256" key="1">
    <source>
        <dbReference type="SAM" id="Phobius"/>
    </source>
</evidence>
<keyword evidence="1" id="KW-1133">Transmembrane helix</keyword>
<dbReference type="PATRIC" id="fig|1341181.4.peg.2693"/>
<reference evidence="2 3" key="1">
    <citation type="submission" date="2013-08" db="EMBL/GenBank/DDBJ databases">
        <title>Flavobacterium limnosediminis JC2902 genome sequencing.</title>
        <authorList>
            <person name="Lee K."/>
            <person name="Yi H."/>
            <person name="Park S."/>
            <person name="Chun J."/>
        </authorList>
    </citation>
    <scope>NUCLEOTIDE SEQUENCE [LARGE SCALE GENOMIC DNA]</scope>
    <source>
        <strain evidence="2 3">JC2902</strain>
    </source>
</reference>
<dbReference type="RefSeq" id="WP_023580295.1">
    <property type="nucleotide sequence ID" value="NZ_AVGG01000019.1"/>
</dbReference>
<keyword evidence="3" id="KW-1185">Reference proteome</keyword>
<sequence>METQNQNKNKVAGAIFIGCMFLGMGLGMYFDKMTMGIMVGMGVGFIASAIARAKL</sequence>
<evidence type="ECO:0000313" key="3">
    <source>
        <dbReference type="Proteomes" id="UP000018004"/>
    </source>
</evidence>
<gene>
    <name evidence="2" type="ORF">FLJC2902T_27380</name>
</gene>
<evidence type="ECO:0000313" key="2">
    <source>
        <dbReference type="EMBL" id="ESU26258.1"/>
    </source>
</evidence>
<name>V6SHU4_9FLAO</name>
<accession>V6SHU4</accession>
<dbReference type="STRING" id="1341181.FLJC2902T_27380"/>
<dbReference type="AlphaFoldDB" id="V6SHU4"/>
<dbReference type="Proteomes" id="UP000018004">
    <property type="component" value="Unassembled WGS sequence"/>
</dbReference>
<feature type="transmembrane region" description="Helical" evidence="1">
    <location>
        <begin position="36"/>
        <end position="53"/>
    </location>
</feature>
<organism evidence="2 3">
    <name type="scientific">Flavobacterium limnosediminis JC2902</name>
    <dbReference type="NCBI Taxonomy" id="1341181"/>
    <lineage>
        <taxon>Bacteria</taxon>
        <taxon>Pseudomonadati</taxon>
        <taxon>Bacteroidota</taxon>
        <taxon>Flavobacteriia</taxon>
        <taxon>Flavobacteriales</taxon>
        <taxon>Flavobacteriaceae</taxon>
        <taxon>Flavobacterium</taxon>
    </lineage>
</organism>
<keyword evidence="1" id="KW-0472">Membrane</keyword>
<feature type="transmembrane region" description="Helical" evidence="1">
    <location>
        <begin position="12"/>
        <end position="30"/>
    </location>
</feature>
<comment type="caution">
    <text evidence="2">The sequence shown here is derived from an EMBL/GenBank/DDBJ whole genome shotgun (WGS) entry which is preliminary data.</text>
</comment>
<keyword evidence="1" id="KW-0812">Transmembrane</keyword>
<proteinExistence type="predicted"/>
<dbReference type="EMBL" id="AVGG01000019">
    <property type="protein sequence ID" value="ESU26258.1"/>
    <property type="molecule type" value="Genomic_DNA"/>
</dbReference>